<protein>
    <submittedName>
        <fullName evidence="2">Calcium-transporting ATPase plasma membrane-type-like</fullName>
    </submittedName>
</protein>
<evidence type="ECO:0000313" key="3">
    <source>
        <dbReference type="Proteomes" id="UP000265520"/>
    </source>
</evidence>
<name>A0A392QQT4_9FABA</name>
<keyword evidence="1" id="KW-0460">Magnesium</keyword>
<comment type="caution">
    <text evidence="2">The sequence shown here is derived from an EMBL/GenBank/DDBJ whole genome shotgun (WGS) entry which is preliminary data.</text>
</comment>
<dbReference type="Pfam" id="PF13246">
    <property type="entry name" value="Cation_ATPase"/>
    <property type="match status" value="1"/>
</dbReference>
<dbReference type="SUPFAM" id="SSF81660">
    <property type="entry name" value="Metal cation-transporting ATPase, ATP-binding domain N"/>
    <property type="match status" value="1"/>
</dbReference>
<keyword evidence="3" id="KW-1185">Reference proteome</keyword>
<dbReference type="EMBL" id="LXQA010151729">
    <property type="protein sequence ID" value="MCI26184.1"/>
    <property type="molecule type" value="Genomic_DNA"/>
</dbReference>
<proteinExistence type="predicted"/>
<dbReference type="GO" id="GO:0000166">
    <property type="term" value="F:nucleotide binding"/>
    <property type="evidence" value="ECO:0007669"/>
    <property type="project" value="InterPro"/>
</dbReference>
<dbReference type="GO" id="GO:0005886">
    <property type="term" value="C:plasma membrane"/>
    <property type="evidence" value="ECO:0007669"/>
    <property type="project" value="TreeGrafter"/>
</dbReference>
<dbReference type="InterPro" id="IPR023299">
    <property type="entry name" value="ATPase_P-typ_cyto_dom_N"/>
</dbReference>
<dbReference type="Proteomes" id="UP000265520">
    <property type="component" value="Unassembled WGS sequence"/>
</dbReference>
<organism evidence="2 3">
    <name type="scientific">Trifolium medium</name>
    <dbReference type="NCBI Taxonomy" id="97028"/>
    <lineage>
        <taxon>Eukaryota</taxon>
        <taxon>Viridiplantae</taxon>
        <taxon>Streptophyta</taxon>
        <taxon>Embryophyta</taxon>
        <taxon>Tracheophyta</taxon>
        <taxon>Spermatophyta</taxon>
        <taxon>Magnoliopsida</taxon>
        <taxon>eudicotyledons</taxon>
        <taxon>Gunneridae</taxon>
        <taxon>Pentapetalae</taxon>
        <taxon>rosids</taxon>
        <taxon>fabids</taxon>
        <taxon>Fabales</taxon>
        <taxon>Fabaceae</taxon>
        <taxon>Papilionoideae</taxon>
        <taxon>50 kb inversion clade</taxon>
        <taxon>NPAAA clade</taxon>
        <taxon>Hologalegina</taxon>
        <taxon>IRL clade</taxon>
        <taxon>Trifolieae</taxon>
        <taxon>Trifolium</taxon>
    </lineage>
</organism>
<dbReference type="PANTHER" id="PTHR24093">
    <property type="entry name" value="CATION TRANSPORTING ATPASE"/>
    <property type="match status" value="1"/>
</dbReference>
<feature type="non-terminal residue" evidence="2">
    <location>
        <position position="167"/>
    </location>
</feature>
<dbReference type="Gene3D" id="3.40.1110.10">
    <property type="entry name" value="Calcium-transporting ATPase, cytoplasmic domain N"/>
    <property type="match status" value="1"/>
</dbReference>
<accession>A0A392QQT4</accession>
<dbReference type="PANTHER" id="PTHR24093:SF454">
    <property type="entry name" value="CATION-TRANSPORTING P-TYPE ATPASE C-TERMINAL DOMAIN-CONTAINING PROTEIN"/>
    <property type="match status" value="1"/>
</dbReference>
<dbReference type="AlphaFoldDB" id="A0A392QQT4"/>
<sequence length="167" mass="19171">MDILSFRENFHILKHSKLDSNQEGSGVLARKLRVNEQFMHLHWRGDAPTILEMCSQYYDSEGVCHSIENQKIKFRQVIQEMEDSGLKPIAFACRETQVQELEQDELTLLALVGLKFKCQESTKLALQNLKNNGIEIKLVSEDDIMVVKDMACELRIEVPINGHLEGK</sequence>
<evidence type="ECO:0000313" key="2">
    <source>
        <dbReference type="EMBL" id="MCI26184.1"/>
    </source>
</evidence>
<evidence type="ECO:0000256" key="1">
    <source>
        <dbReference type="ARBA" id="ARBA00022842"/>
    </source>
</evidence>
<dbReference type="GO" id="GO:0005388">
    <property type="term" value="F:P-type calcium transporter activity"/>
    <property type="evidence" value="ECO:0007669"/>
    <property type="project" value="TreeGrafter"/>
</dbReference>
<reference evidence="2 3" key="1">
    <citation type="journal article" date="2018" name="Front. Plant Sci.">
        <title>Red Clover (Trifolium pratense) and Zigzag Clover (T. medium) - A Picture of Genomic Similarities and Differences.</title>
        <authorList>
            <person name="Dluhosova J."/>
            <person name="Istvanek J."/>
            <person name="Nedelnik J."/>
            <person name="Repkova J."/>
        </authorList>
    </citation>
    <scope>NUCLEOTIDE SEQUENCE [LARGE SCALE GENOMIC DNA]</scope>
    <source>
        <strain evidence="3">cv. 10/8</strain>
        <tissue evidence="2">Leaf</tissue>
    </source>
</reference>